<dbReference type="EMBL" id="LGTC01000001">
    <property type="protein sequence ID" value="KNY26880.1"/>
    <property type="molecule type" value="Genomic_DNA"/>
</dbReference>
<evidence type="ECO:0000259" key="2">
    <source>
        <dbReference type="PROSITE" id="PS51736"/>
    </source>
</evidence>
<feature type="domain" description="Resolvase/invertase-type recombinase catalytic" evidence="2">
    <location>
        <begin position="2"/>
        <end position="150"/>
    </location>
</feature>
<dbReference type="RefSeq" id="WP_050753349.1">
    <property type="nucleotide sequence ID" value="NZ_KN050764.1"/>
</dbReference>
<dbReference type="InterPro" id="IPR025827">
    <property type="entry name" value="Zn_ribbon_recom_dom"/>
</dbReference>
<feature type="coiled-coil region" evidence="1">
    <location>
        <begin position="384"/>
        <end position="431"/>
    </location>
</feature>
<dbReference type="InterPro" id="IPR011109">
    <property type="entry name" value="DNA_bind_recombinase_dom"/>
</dbReference>
<dbReference type="PANTHER" id="PTHR30461">
    <property type="entry name" value="DNA-INVERTASE FROM LAMBDOID PROPHAGE"/>
    <property type="match status" value="1"/>
</dbReference>
<dbReference type="SUPFAM" id="SSF53041">
    <property type="entry name" value="Resolvase-like"/>
    <property type="match status" value="1"/>
</dbReference>
<dbReference type="PANTHER" id="PTHR30461:SF23">
    <property type="entry name" value="DNA RECOMBINASE-RELATED"/>
    <property type="match status" value="1"/>
</dbReference>
<keyword evidence="5" id="KW-1185">Reference proteome</keyword>
<evidence type="ECO:0000313" key="4">
    <source>
        <dbReference type="EMBL" id="KNY26880.1"/>
    </source>
</evidence>
<proteinExistence type="predicted"/>
<dbReference type="PROSITE" id="PS51737">
    <property type="entry name" value="RECOMBINASE_DNA_BIND"/>
    <property type="match status" value="1"/>
</dbReference>
<dbReference type="SMART" id="SM00857">
    <property type="entry name" value="Resolvase"/>
    <property type="match status" value="1"/>
</dbReference>
<protein>
    <submittedName>
        <fullName evidence="4">Resolvase domain-containing protein</fullName>
    </submittedName>
</protein>
<dbReference type="AlphaFoldDB" id="A0A0L6JM99"/>
<name>A0A0L6JM99_9FIRM</name>
<dbReference type="eggNOG" id="COG1961">
    <property type="taxonomic scope" value="Bacteria"/>
</dbReference>
<dbReference type="InterPro" id="IPR006119">
    <property type="entry name" value="Resolv_N"/>
</dbReference>
<dbReference type="PROSITE" id="PS51736">
    <property type="entry name" value="RECOMBINASES_3"/>
    <property type="match status" value="1"/>
</dbReference>
<dbReference type="InterPro" id="IPR036162">
    <property type="entry name" value="Resolvase-like_N_sf"/>
</dbReference>
<organism evidence="4 5">
    <name type="scientific">Pseudobacteroides cellulosolvens ATCC 35603 = DSM 2933</name>
    <dbReference type="NCBI Taxonomy" id="398512"/>
    <lineage>
        <taxon>Bacteria</taxon>
        <taxon>Bacillati</taxon>
        <taxon>Bacillota</taxon>
        <taxon>Clostridia</taxon>
        <taxon>Eubacteriales</taxon>
        <taxon>Oscillospiraceae</taxon>
        <taxon>Pseudobacteroides</taxon>
    </lineage>
</organism>
<reference evidence="5" key="1">
    <citation type="submission" date="2015-07" db="EMBL/GenBank/DDBJ databases">
        <title>Near-Complete Genome Sequence of the Cellulolytic Bacterium Bacteroides (Pseudobacteroides) cellulosolvens ATCC 35603.</title>
        <authorList>
            <person name="Dassa B."/>
            <person name="Utturkar S.M."/>
            <person name="Klingeman D.M."/>
            <person name="Hurt R.A."/>
            <person name="Keller M."/>
            <person name="Xu J."/>
            <person name="Reddy Y.H.K."/>
            <person name="Borovok I."/>
            <person name="Grinberg I.R."/>
            <person name="Lamed R."/>
            <person name="Zhivin O."/>
            <person name="Bayer E.A."/>
            <person name="Brown S.D."/>
        </authorList>
    </citation>
    <scope>NUCLEOTIDE SEQUENCE [LARGE SCALE GENOMIC DNA]</scope>
    <source>
        <strain evidence="5">DSM 2933</strain>
    </source>
</reference>
<evidence type="ECO:0000259" key="3">
    <source>
        <dbReference type="PROSITE" id="PS51737"/>
    </source>
</evidence>
<gene>
    <name evidence="4" type="ORF">Bccel_2145</name>
</gene>
<dbReference type="GO" id="GO:0003677">
    <property type="term" value="F:DNA binding"/>
    <property type="evidence" value="ECO:0007669"/>
    <property type="project" value="InterPro"/>
</dbReference>
<dbReference type="Pfam" id="PF00239">
    <property type="entry name" value="Resolvase"/>
    <property type="match status" value="1"/>
</dbReference>
<dbReference type="Pfam" id="PF07508">
    <property type="entry name" value="Recombinase"/>
    <property type="match status" value="1"/>
</dbReference>
<comment type="caution">
    <text evidence="4">The sequence shown here is derived from an EMBL/GenBank/DDBJ whole genome shotgun (WGS) entry which is preliminary data.</text>
</comment>
<dbReference type="InterPro" id="IPR050639">
    <property type="entry name" value="SSR_resolvase"/>
</dbReference>
<dbReference type="Pfam" id="PF13408">
    <property type="entry name" value="Zn_ribbon_recom"/>
    <property type="match status" value="1"/>
</dbReference>
<dbReference type="Proteomes" id="UP000036923">
    <property type="component" value="Unassembled WGS sequence"/>
</dbReference>
<dbReference type="InterPro" id="IPR038109">
    <property type="entry name" value="DNA_bind_recomb_sf"/>
</dbReference>
<keyword evidence="1" id="KW-0175">Coiled coil</keyword>
<dbReference type="Gene3D" id="3.90.1750.20">
    <property type="entry name" value="Putative Large Serine Recombinase, Chain B, Domain 2"/>
    <property type="match status" value="1"/>
</dbReference>
<dbReference type="Gene3D" id="3.40.50.1390">
    <property type="entry name" value="Resolvase, N-terminal catalytic domain"/>
    <property type="match status" value="1"/>
</dbReference>
<dbReference type="OrthoDB" id="9804620at2"/>
<evidence type="ECO:0000256" key="1">
    <source>
        <dbReference type="SAM" id="Coils"/>
    </source>
</evidence>
<evidence type="ECO:0000313" key="5">
    <source>
        <dbReference type="Proteomes" id="UP000036923"/>
    </source>
</evidence>
<accession>A0A0L6JM99</accession>
<dbReference type="STRING" id="398512.Bccel_2145"/>
<feature type="domain" description="Recombinase" evidence="3">
    <location>
        <begin position="157"/>
        <end position="300"/>
    </location>
</feature>
<sequence length="540" mass="63615">MNVVGYVRLSRDEDKENYSSIVAQKEIIIEYAKKLNWEICRMYVDDNYSGYTFDRPAFNRMKEDIENGKVDVIIAKDISRIGRHNAKTLLFIEYVQTNGKRLVLPEEGSGYDTESDDDDILGIKTWYNERYVKDISKKIKANMHIKQRKGELVMGNLYGYIKDPNNKSKLYIDENIRPIIQLIFKLYIDGLGYKKISDILNEKSYPTPSAYIKQKHAESGRVFKNLVSDLWQTHNIQRIVQNDLYIGTLWTHKKQNKKIGGKQEKVKKEEQYCFENHHEAIISKEDFELAQQINNKRRSLIDYSGKSFSNVKATYKGNAKYDYIFSSFVFCGDCGFAATGKNLGRKPKVIRGYECTQYAKYGLQRCVSHNVWEDKLLFFFKEFLKEIKNQYEEYLKTFNFEQSRKNVTESLNRLQKELKVTNEELKILLNQKIKDIIKETNAEFREIIEDSYSQLENDKKARINELTIKIEELKRVGNKDIEKKIQTAIDKFDSIIESERPDRKVIEMILDRILIYHDKTIEFKLLVDISELTYDNTSMI</sequence>
<dbReference type="GO" id="GO:0000150">
    <property type="term" value="F:DNA strand exchange activity"/>
    <property type="evidence" value="ECO:0007669"/>
    <property type="project" value="InterPro"/>
</dbReference>